<dbReference type="GO" id="GO:0005053">
    <property type="term" value="F:peroxisome matrix targeting signal-2 binding"/>
    <property type="evidence" value="ECO:0007669"/>
    <property type="project" value="InterPro"/>
</dbReference>
<dbReference type="InterPro" id="IPR020472">
    <property type="entry name" value="WD40_PAC1"/>
</dbReference>
<evidence type="ECO:0000259" key="12">
    <source>
        <dbReference type="Pfam" id="PF23609"/>
    </source>
</evidence>
<dbReference type="InterPro" id="IPR001680">
    <property type="entry name" value="WD40_rpt"/>
</dbReference>
<evidence type="ECO:0000256" key="1">
    <source>
        <dbReference type="ARBA" id="ARBA00004253"/>
    </source>
</evidence>
<evidence type="ECO:0000256" key="2">
    <source>
        <dbReference type="ARBA" id="ARBA00004514"/>
    </source>
</evidence>
<evidence type="ECO:0000256" key="7">
    <source>
        <dbReference type="ARBA" id="ARBA00022927"/>
    </source>
</evidence>
<evidence type="ECO:0000256" key="3">
    <source>
        <dbReference type="ARBA" id="ARBA00022448"/>
    </source>
</evidence>
<protein>
    <recommendedName>
        <fullName evidence="10">Peroxin-7</fullName>
    </recommendedName>
</protein>
<dbReference type="Proteomes" id="UP001186944">
    <property type="component" value="Unassembled WGS sequence"/>
</dbReference>
<dbReference type="Pfam" id="PF00400">
    <property type="entry name" value="WD40"/>
    <property type="match status" value="2"/>
</dbReference>
<evidence type="ECO:0000313" key="13">
    <source>
        <dbReference type="EMBL" id="KAK3097121.1"/>
    </source>
</evidence>
<dbReference type="InterPro" id="IPR044536">
    <property type="entry name" value="PEX7"/>
</dbReference>
<keyword evidence="3" id="KW-0813">Transport</keyword>
<evidence type="ECO:0000256" key="4">
    <source>
        <dbReference type="ARBA" id="ARBA00022490"/>
    </source>
</evidence>
<dbReference type="InterPro" id="IPR019775">
    <property type="entry name" value="WD40_repeat_CS"/>
</dbReference>
<evidence type="ECO:0000256" key="10">
    <source>
        <dbReference type="ARBA" id="ARBA00032565"/>
    </source>
</evidence>
<dbReference type="PROSITE" id="PS00678">
    <property type="entry name" value="WD_REPEATS_1"/>
    <property type="match status" value="3"/>
</dbReference>
<dbReference type="PANTHER" id="PTHR46027">
    <property type="entry name" value="PEROXISOMAL TARGETING SIGNAL 2 RECEPTOR"/>
    <property type="match status" value="1"/>
</dbReference>
<dbReference type="GO" id="GO:0005782">
    <property type="term" value="C:peroxisomal matrix"/>
    <property type="evidence" value="ECO:0007669"/>
    <property type="project" value="UniProtKB-SubCell"/>
</dbReference>
<dbReference type="EMBL" id="VSWD01000007">
    <property type="protein sequence ID" value="KAK3097121.1"/>
    <property type="molecule type" value="Genomic_DNA"/>
</dbReference>
<feature type="repeat" description="WD" evidence="11">
    <location>
        <begin position="145"/>
        <end position="187"/>
    </location>
</feature>
<dbReference type="GO" id="GO:0016558">
    <property type="term" value="P:protein import into peroxisome matrix"/>
    <property type="evidence" value="ECO:0007669"/>
    <property type="project" value="InterPro"/>
</dbReference>
<evidence type="ECO:0000313" key="14">
    <source>
        <dbReference type="Proteomes" id="UP001186944"/>
    </source>
</evidence>
<feature type="domain" description="EIPR1-like beta-propeller" evidence="12">
    <location>
        <begin position="149"/>
        <end position="265"/>
    </location>
</feature>
<feature type="repeat" description="WD" evidence="11">
    <location>
        <begin position="189"/>
        <end position="225"/>
    </location>
</feature>
<dbReference type="GO" id="GO:0005829">
    <property type="term" value="C:cytosol"/>
    <property type="evidence" value="ECO:0007669"/>
    <property type="project" value="UniProtKB-SubCell"/>
</dbReference>
<dbReference type="SUPFAM" id="SSF50978">
    <property type="entry name" value="WD40 repeat-like"/>
    <property type="match status" value="1"/>
</dbReference>
<reference evidence="13" key="1">
    <citation type="submission" date="2019-08" db="EMBL/GenBank/DDBJ databases">
        <title>The improved chromosome-level genome for the pearl oyster Pinctada fucata martensii using PacBio sequencing and Hi-C.</title>
        <authorList>
            <person name="Zheng Z."/>
        </authorList>
    </citation>
    <scope>NUCLEOTIDE SEQUENCE</scope>
    <source>
        <strain evidence="13">ZZ-2019</strain>
        <tissue evidence="13">Adductor muscle</tissue>
    </source>
</reference>
<keyword evidence="14" id="KW-1185">Reference proteome</keyword>
<dbReference type="InterPro" id="IPR015943">
    <property type="entry name" value="WD40/YVTN_repeat-like_dom_sf"/>
</dbReference>
<comment type="caution">
    <text evidence="13">The sequence shown here is derived from an EMBL/GenBank/DDBJ whole genome shotgun (WGS) entry which is preliminary data.</text>
</comment>
<sequence>MTQGDVEFCVRFPVHGNLKNWWRGVWQEQVSCPDSSVGCGTLFLLEIGPNGLVPIHAYDWNDGLFDVTWAENNENVLVTGAGDGQILVWDTTQPKGPIKAMKEHQKEVNSVHWSQTRADNLVVSGSWDKTIKTWDIFQTRSLSTFVGHEAIVYCVRWSPHIPGCIASASGDHTLRIWDVRRPDYAKTVIPAHQAEILTCDWSKYDQNMLFSGSVDCMVRGWDIRNPRTPVCELVGHKYAVRRVKTSPYAGNILASCSYDFTVRIWDTLQPLPLEILEHHSEFVYGLDFSVHKQGEMADCSWDEMIRVYTPKSLSHSLR</sequence>
<evidence type="ECO:0000256" key="8">
    <source>
        <dbReference type="ARBA" id="ARBA00023140"/>
    </source>
</evidence>
<dbReference type="CDD" id="cd00200">
    <property type="entry name" value="WD40"/>
    <property type="match status" value="1"/>
</dbReference>
<keyword evidence="6" id="KW-0677">Repeat</keyword>
<dbReference type="InterPro" id="IPR059104">
    <property type="entry name" value="Beta-prop_EIPR1-like"/>
</dbReference>
<proteinExistence type="inferred from homology"/>
<dbReference type="Gene3D" id="2.130.10.10">
    <property type="entry name" value="YVTN repeat-like/Quinoprotein amine dehydrogenase"/>
    <property type="match status" value="1"/>
</dbReference>
<evidence type="ECO:0000256" key="6">
    <source>
        <dbReference type="ARBA" id="ARBA00022737"/>
    </source>
</evidence>
<keyword evidence="7" id="KW-0653">Protein transport</keyword>
<feature type="repeat" description="WD" evidence="11">
    <location>
        <begin position="67"/>
        <end position="90"/>
    </location>
</feature>
<evidence type="ECO:0000256" key="11">
    <source>
        <dbReference type="PROSITE-ProRule" id="PRU00221"/>
    </source>
</evidence>
<evidence type="ECO:0000256" key="9">
    <source>
        <dbReference type="ARBA" id="ARBA00024017"/>
    </source>
</evidence>
<dbReference type="PROSITE" id="PS50294">
    <property type="entry name" value="WD_REPEATS_REGION"/>
    <property type="match status" value="3"/>
</dbReference>
<keyword evidence="5 11" id="KW-0853">WD repeat</keyword>
<name>A0AA88Y3X5_PINIB</name>
<feature type="repeat" description="WD" evidence="11">
    <location>
        <begin position="101"/>
        <end position="144"/>
    </location>
</feature>
<organism evidence="13 14">
    <name type="scientific">Pinctada imbricata</name>
    <name type="common">Atlantic pearl-oyster</name>
    <name type="synonym">Pinctada martensii</name>
    <dbReference type="NCBI Taxonomy" id="66713"/>
    <lineage>
        <taxon>Eukaryota</taxon>
        <taxon>Metazoa</taxon>
        <taxon>Spiralia</taxon>
        <taxon>Lophotrochozoa</taxon>
        <taxon>Mollusca</taxon>
        <taxon>Bivalvia</taxon>
        <taxon>Autobranchia</taxon>
        <taxon>Pteriomorphia</taxon>
        <taxon>Pterioida</taxon>
        <taxon>Pterioidea</taxon>
        <taxon>Pteriidae</taxon>
        <taxon>Pinctada</taxon>
    </lineage>
</organism>
<accession>A0AA88Y3X5</accession>
<feature type="repeat" description="WD" evidence="11">
    <location>
        <begin position="233"/>
        <end position="266"/>
    </location>
</feature>
<dbReference type="Pfam" id="PF23609">
    <property type="entry name" value="Beta-prop_EIPR1"/>
    <property type="match status" value="1"/>
</dbReference>
<comment type="subcellular location">
    <subcellularLocation>
        <location evidence="2">Cytoplasm</location>
        <location evidence="2">Cytosol</location>
    </subcellularLocation>
    <subcellularLocation>
        <location evidence="1">Peroxisome matrix</location>
    </subcellularLocation>
</comment>
<evidence type="ECO:0000256" key="5">
    <source>
        <dbReference type="ARBA" id="ARBA00022574"/>
    </source>
</evidence>
<dbReference type="PRINTS" id="PR00320">
    <property type="entry name" value="GPROTEINBRPT"/>
</dbReference>
<comment type="similarity">
    <text evidence="9">Belongs to the WD repeat peroxin-7 family.</text>
</comment>
<dbReference type="PROSITE" id="PS50082">
    <property type="entry name" value="WD_REPEATS_2"/>
    <property type="match status" value="5"/>
</dbReference>
<dbReference type="SMART" id="SM00320">
    <property type="entry name" value="WD40"/>
    <property type="match status" value="6"/>
</dbReference>
<keyword evidence="8" id="KW-0576">Peroxisome</keyword>
<dbReference type="InterPro" id="IPR036322">
    <property type="entry name" value="WD40_repeat_dom_sf"/>
</dbReference>
<keyword evidence="4" id="KW-0963">Cytoplasm</keyword>
<gene>
    <name evidence="13" type="ORF">FSP39_006546</name>
</gene>
<dbReference type="PANTHER" id="PTHR46027:SF1">
    <property type="entry name" value="PEROXISOMAL TARGETING SIGNAL 2 RECEPTOR"/>
    <property type="match status" value="1"/>
</dbReference>
<dbReference type="AlphaFoldDB" id="A0AA88Y3X5"/>